<dbReference type="Pfam" id="PF13637">
    <property type="entry name" value="Ank_4"/>
    <property type="match status" value="1"/>
</dbReference>
<feature type="repeat" description="ANK" evidence="3">
    <location>
        <begin position="198"/>
        <end position="230"/>
    </location>
</feature>
<feature type="domain" description="SOCS box" evidence="4">
    <location>
        <begin position="519"/>
        <end position="570"/>
    </location>
</feature>
<dbReference type="AlphaFoldDB" id="A0ABD0KVV2"/>
<dbReference type="InterPro" id="IPR001496">
    <property type="entry name" value="SOCS_box"/>
</dbReference>
<keyword evidence="6" id="KW-1185">Reference proteome</keyword>
<feature type="repeat" description="ANK" evidence="3">
    <location>
        <begin position="231"/>
        <end position="263"/>
    </location>
</feature>
<dbReference type="Gene3D" id="1.25.40.20">
    <property type="entry name" value="Ankyrin repeat-containing domain"/>
    <property type="match status" value="4"/>
</dbReference>
<dbReference type="PANTHER" id="PTHR24198">
    <property type="entry name" value="ANKYRIN REPEAT AND PROTEIN KINASE DOMAIN-CONTAINING PROTEIN"/>
    <property type="match status" value="1"/>
</dbReference>
<keyword evidence="1" id="KW-0677">Repeat</keyword>
<sequence>MFHCPAQRQSIISMTMGQSMKKLGQLRQALEEGDVSLPAIATLLDSGVSVNTQIDHASILYCAITKKQPAIVEFLLDQGANIQLGYFTETPLHLAAAMGDLCTVSVLLARGAKVNARNHNGCTPLWNAVRGGHLQVIEHLLGQDNIDVDCPCDDTFLLRYCECTSRTTALSLAVQNQNADVVRALLSKGAAPDLADVSGRTPLHHACRLGNLALAKCLVQSGCKLDAEDTVYYTPIHTAVCHDAADIVKLLVNAGCDVNITRTGDFCHPLHTAADRGNAEIVAILCSAAEVDINCRDRHKKTPLMVACKSRNIDCLLHLLGSGADVNVQDGNGLTLLSLALCLEEEADLQWRLRGLLKKSSGCHSDDNYGQGDLGDGCHGDMGNTTTVVDTSGMPRGSVGRYKVSSGHTHRASSLDVLHVLIQGGADLNMCDEYRTTAMYYALQHHKLQTACLLLCHGAKVSESDVIAALSFVSKRNIPLEEFARPAVVAFSLASFELWNVLHSFFYSPSSGILQEDSPLACIMKELMQPMTLARQCRSVIRSVFMGRTSQSVAPLVSKLPLPSSIKQFLLLSDVVEVVSRGRS</sequence>
<dbReference type="PROSITE" id="PS50225">
    <property type="entry name" value="SOCS"/>
    <property type="match status" value="1"/>
</dbReference>
<accession>A0ABD0KVV2</accession>
<gene>
    <name evidence="5" type="ORF">BaRGS_00017603</name>
</gene>
<dbReference type="PROSITE" id="PS50297">
    <property type="entry name" value="ANK_REP_REGION"/>
    <property type="match status" value="5"/>
</dbReference>
<evidence type="ECO:0000313" key="6">
    <source>
        <dbReference type="Proteomes" id="UP001519460"/>
    </source>
</evidence>
<evidence type="ECO:0000313" key="5">
    <source>
        <dbReference type="EMBL" id="KAK7491166.1"/>
    </source>
</evidence>
<evidence type="ECO:0000256" key="2">
    <source>
        <dbReference type="ARBA" id="ARBA00023043"/>
    </source>
</evidence>
<evidence type="ECO:0000256" key="3">
    <source>
        <dbReference type="PROSITE-ProRule" id="PRU00023"/>
    </source>
</evidence>
<dbReference type="EMBL" id="JACVVK020000118">
    <property type="protein sequence ID" value="KAK7491166.1"/>
    <property type="molecule type" value="Genomic_DNA"/>
</dbReference>
<dbReference type="Pfam" id="PF07525">
    <property type="entry name" value="SOCS_box"/>
    <property type="match status" value="1"/>
</dbReference>
<dbReference type="SUPFAM" id="SSF48403">
    <property type="entry name" value="Ankyrin repeat"/>
    <property type="match status" value="2"/>
</dbReference>
<feature type="repeat" description="ANK" evidence="3">
    <location>
        <begin position="87"/>
        <end position="119"/>
    </location>
</feature>
<dbReference type="InterPro" id="IPR036770">
    <property type="entry name" value="Ankyrin_rpt-contain_sf"/>
</dbReference>
<comment type="caution">
    <text evidence="5">The sequence shown here is derived from an EMBL/GenBank/DDBJ whole genome shotgun (WGS) entry which is preliminary data.</text>
</comment>
<name>A0ABD0KVV2_9CAEN</name>
<feature type="repeat" description="ANK" evidence="3">
    <location>
        <begin position="299"/>
        <end position="331"/>
    </location>
</feature>
<keyword evidence="2 3" id="KW-0040">ANK repeat</keyword>
<reference evidence="5 6" key="1">
    <citation type="journal article" date="2023" name="Sci. Data">
        <title>Genome assembly of the Korean intertidal mud-creeper Batillaria attramentaria.</title>
        <authorList>
            <person name="Patra A.K."/>
            <person name="Ho P.T."/>
            <person name="Jun S."/>
            <person name="Lee S.J."/>
            <person name="Kim Y."/>
            <person name="Won Y.J."/>
        </authorList>
    </citation>
    <scope>NUCLEOTIDE SEQUENCE [LARGE SCALE GENOMIC DNA]</scope>
    <source>
        <strain evidence="5">Wonlab-2016</strain>
    </source>
</reference>
<dbReference type="PRINTS" id="PR01415">
    <property type="entry name" value="ANKYRIN"/>
</dbReference>
<dbReference type="SMART" id="SM00248">
    <property type="entry name" value="ANK"/>
    <property type="match status" value="9"/>
</dbReference>
<evidence type="ECO:0000256" key="1">
    <source>
        <dbReference type="ARBA" id="ARBA00022737"/>
    </source>
</evidence>
<dbReference type="Proteomes" id="UP001519460">
    <property type="component" value="Unassembled WGS sequence"/>
</dbReference>
<evidence type="ECO:0000259" key="4">
    <source>
        <dbReference type="PROSITE" id="PS50225"/>
    </source>
</evidence>
<dbReference type="PROSITE" id="PS50088">
    <property type="entry name" value="ANK_REPEAT"/>
    <property type="match status" value="5"/>
</dbReference>
<proteinExistence type="predicted"/>
<dbReference type="Pfam" id="PF12796">
    <property type="entry name" value="Ank_2"/>
    <property type="match status" value="2"/>
</dbReference>
<dbReference type="CDD" id="cd03587">
    <property type="entry name" value="SOCS"/>
    <property type="match status" value="1"/>
</dbReference>
<organism evidence="5 6">
    <name type="scientific">Batillaria attramentaria</name>
    <dbReference type="NCBI Taxonomy" id="370345"/>
    <lineage>
        <taxon>Eukaryota</taxon>
        <taxon>Metazoa</taxon>
        <taxon>Spiralia</taxon>
        <taxon>Lophotrochozoa</taxon>
        <taxon>Mollusca</taxon>
        <taxon>Gastropoda</taxon>
        <taxon>Caenogastropoda</taxon>
        <taxon>Sorbeoconcha</taxon>
        <taxon>Cerithioidea</taxon>
        <taxon>Batillariidae</taxon>
        <taxon>Batillaria</taxon>
    </lineage>
</organism>
<dbReference type="Pfam" id="PF13857">
    <property type="entry name" value="Ank_5"/>
    <property type="match status" value="1"/>
</dbReference>
<dbReference type="PANTHER" id="PTHR24198:SF165">
    <property type="entry name" value="ANKYRIN REPEAT-CONTAINING PROTEIN-RELATED"/>
    <property type="match status" value="1"/>
</dbReference>
<protein>
    <recommendedName>
        <fullName evidence="4">SOCS box domain-containing protein</fullName>
    </recommendedName>
</protein>
<dbReference type="SMART" id="SM00969">
    <property type="entry name" value="SOCS_box"/>
    <property type="match status" value="1"/>
</dbReference>
<dbReference type="InterPro" id="IPR002110">
    <property type="entry name" value="Ankyrin_rpt"/>
</dbReference>
<feature type="repeat" description="ANK" evidence="3">
    <location>
        <begin position="165"/>
        <end position="197"/>
    </location>
</feature>